<dbReference type="GO" id="GO:0005829">
    <property type="term" value="C:cytosol"/>
    <property type="evidence" value="ECO:0007669"/>
    <property type="project" value="TreeGrafter"/>
</dbReference>
<evidence type="ECO:0000259" key="4">
    <source>
        <dbReference type="PROSITE" id="PS51149"/>
    </source>
</evidence>
<evidence type="ECO:0000313" key="7">
    <source>
        <dbReference type="Proteomes" id="UP000229307"/>
    </source>
</evidence>
<evidence type="ECO:0000313" key="6">
    <source>
        <dbReference type="EMBL" id="PIZ17912.1"/>
    </source>
</evidence>
<feature type="domain" description="Glycine radical" evidence="4">
    <location>
        <begin position="604"/>
        <end position="724"/>
    </location>
</feature>
<dbReference type="Gene3D" id="3.20.70.20">
    <property type="match status" value="1"/>
</dbReference>
<keyword evidence="1 3" id="KW-0556">Organic radical</keyword>
<organism evidence="6 7">
    <name type="scientific">Candidatus Desantisbacteria bacterium CG_4_10_14_0_8_um_filter_48_22</name>
    <dbReference type="NCBI Taxonomy" id="1974543"/>
    <lineage>
        <taxon>Bacteria</taxon>
        <taxon>Candidatus Desantisiibacteriota</taxon>
    </lineage>
</organism>
<dbReference type="InterPro" id="IPR001150">
    <property type="entry name" value="Gly_radical"/>
</dbReference>
<evidence type="ECO:0000256" key="1">
    <source>
        <dbReference type="ARBA" id="ARBA00022818"/>
    </source>
</evidence>
<comment type="caution">
    <text evidence="6">The sequence shown here is derived from an EMBL/GenBank/DDBJ whole genome shotgun (WGS) entry which is preliminary data.</text>
</comment>
<evidence type="ECO:0008006" key="8">
    <source>
        <dbReference type="Google" id="ProtNLM"/>
    </source>
</evidence>
<reference evidence="7" key="1">
    <citation type="submission" date="2017-09" db="EMBL/GenBank/DDBJ databases">
        <title>Depth-based differentiation of microbial function through sediment-hosted aquifers and enrichment of novel symbionts in the deep terrestrial subsurface.</title>
        <authorList>
            <person name="Probst A.J."/>
            <person name="Ladd B."/>
            <person name="Jarett J.K."/>
            <person name="Geller-Mcgrath D.E."/>
            <person name="Sieber C.M.K."/>
            <person name="Emerson J.B."/>
            <person name="Anantharaman K."/>
            <person name="Thomas B.C."/>
            <person name="Malmstrom R."/>
            <person name="Stieglmeier M."/>
            <person name="Klingl A."/>
            <person name="Woyke T."/>
            <person name="Ryan C.M."/>
            <person name="Banfield J.F."/>
        </authorList>
    </citation>
    <scope>NUCLEOTIDE SEQUENCE [LARGE SCALE GENOMIC DNA]</scope>
</reference>
<evidence type="ECO:0000256" key="3">
    <source>
        <dbReference type="PROSITE-ProRule" id="PRU00493"/>
    </source>
</evidence>
<dbReference type="AlphaFoldDB" id="A0A2M7SEF8"/>
<protein>
    <recommendedName>
        <fullName evidence="8">Formate acetyltransferase</fullName>
    </recommendedName>
</protein>
<dbReference type="Pfam" id="PF01228">
    <property type="entry name" value="Gly_radical"/>
    <property type="match status" value="1"/>
</dbReference>
<proteinExistence type="predicted"/>
<dbReference type="PANTHER" id="PTHR43641">
    <property type="entry name" value="FORMATE ACETYLTRANSFERASE 3-RELATED"/>
    <property type="match status" value="1"/>
</dbReference>
<dbReference type="InterPro" id="IPR051215">
    <property type="entry name" value="GRE"/>
</dbReference>
<sequence length="724" mass="80418">MLETKTRRSEKLRGWCEDLKVSVEKEAAEYRERSVLAAESFRQTEGEGSRCLRVAKATAHIFKNMPLRIRKGEILAGWHPNSHPDDGTGLKKIQEAEKYLGAQNYWVSASEGHMAPDYPSILGTGLDKIKERIIGLEKSVSPGPGKDFYKSALISIKAFQEFILRYAELAAKMEEEETDSDWKEELGRIRDICRRISSEPARNFREAVQLSWFVFLGVALENGNHHACFNPGHIDRYLLPYYMAEKASGELDDAEADAFLDQLFIKCNEFLGPSMSAVIVGIAGRNPDGTDAASELSFKSLESSDRVRMYYPGIDIMWHEGISEDFMKAAFRLLKNGMGQPSFFNFDLIAKGLKRYNIPFEHAVDYLPSTCTEASIQGRTNPWVAWPYVNIPMSLLHAMFDGCNPATGKQEGPKTGMPRNYEELKKAFMEQIERLAGNAVSQGVNDQKNESLYRPFPLLSCFVQDCLKNAKDISNGGATYNFLQPEAVGISNAVDSLAAIKTLTGDNRFTLDDFRSAIKGNFEGCGELERAVLFDCPKYGNNTGWVNDLFAEVAGKWCSSIEGSGNFLNGPVFPGFLGWTVWIQMGRETPATPDGRKAGVPLANSIGPCTGVKLQGILSMLLSSLEFDQSRGLGGTVFNLRFSSGSLENDKGIESMKDVIETAFRKGLYQVQINITGTDVLKDAQEHPENFQNLLIRIGGYLVPFTLLPRDAQDEVVARAEMGL</sequence>
<feature type="domain" description="PFL" evidence="5">
    <location>
        <begin position="10"/>
        <end position="597"/>
    </location>
</feature>
<dbReference type="GO" id="GO:0016829">
    <property type="term" value="F:lyase activity"/>
    <property type="evidence" value="ECO:0007669"/>
    <property type="project" value="UniProtKB-KW"/>
</dbReference>
<name>A0A2M7SEF8_9BACT</name>
<dbReference type="InterPro" id="IPR004184">
    <property type="entry name" value="PFL_dom"/>
</dbReference>
<accession>A0A2M7SEF8</accession>
<keyword evidence="2" id="KW-0456">Lyase</keyword>
<dbReference type="EMBL" id="PFMR01000067">
    <property type="protein sequence ID" value="PIZ17912.1"/>
    <property type="molecule type" value="Genomic_DNA"/>
</dbReference>
<dbReference type="PROSITE" id="PS51149">
    <property type="entry name" value="GLY_RADICAL_2"/>
    <property type="match status" value="1"/>
</dbReference>
<dbReference type="Proteomes" id="UP000229307">
    <property type="component" value="Unassembled WGS sequence"/>
</dbReference>
<evidence type="ECO:0000259" key="5">
    <source>
        <dbReference type="PROSITE" id="PS51554"/>
    </source>
</evidence>
<feature type="modified residue" description="Glycine radical" evidence="3">
    <location>
        <position position="700"/>
    </location>
</feature>
<gene>
    <name evidence="6" type="ORF">COY52_02175</name>
</gene>
<dbReference type="Pfam" id="PF02901">
    <property type="entry name" value="PFL-like"/>
    <property type="match status" value="1"/>
</dbReference>
<dbReference type="SUPFAM" id="SSF51998">
    <property type="entry name" value="PFL-like glycyl radical enzymes"/>
    <property type="match status" value="1"/>
</dbReference>
<dbReference type="PROSITE" id="PS51554">
    <property type="entry name" value="PFL"/>
    <property type="match status" value="1"/>
</dbReference>
<evidence type="ECO:0000256" key="2">
    <source>
        <dbReference type="ARBA" id="ARBA00023239"/>
    </source>
</evidence>
<dbReference type="PANTHER" id="PTHR43641:SF2">
    <property type="entry name" value="DEHYDRATASE YBIW-RELATED"/>
    <property type="match status" value="1"/>
</dbReference>